<feature type="transmembrane region" description="Helical" evidence="3">
    <location>
        <begin position="440"/>
        <end position="458"/>
    </location>
</feature>
<feature type="region of interest" description="Disordered" evidence="2">
    <location>
        <begin position="734"/>
        <end position="753"/>
    </location>
</feature>
<feature type="transmembrane region" description="Helical" evidence="3">
    <location>
        <begin position="522"/>
        <end position="545"/>
    </location>
</feature>
<keyword evidence="3" id="KW-1133">Transmembrane helix</keyword>
<reference evidence="5 6" key="1">
    <citation type="submission" date="2024-10" db="EMBL/GenBank/DDBJ databases">
        <title>The Natural Products Discovery Center: Release of the First 8490 Sequenced Strains for Exploring Actinobacteria Biosynthetic Diversity.</title>
        <authorList>
            <person name="Kalkreuter E."/>
            <person name="Kautsar S.A."/>
            <person name="Yang D."/>
            <person name="Bader C.D."/>
            <person name="Teijaro C.N."/>
            <person name="Fluegel L."/>
            <person name="Davis C.M."/>
            <person name="Simpson J.R."/>
            <person name="Lauterbach L."/>
            <person name="Steele A.D."/>
            <person name="Gui C."/>
            <person name="Meng S."/>
            <person name="Li G."/>
            <person name="Viehrig K."/>
            <person name="Ye F."/>
            <person name="Su P."/>
            <person name="Kiefer A.F."/>
            <person name="Nichols A."/>
            <person name="Cepeda A.J."/>
            <person name="Yan W."/>
            <person name="Fan B."/>
            <person name="Jiang Y."/>
            <person name="Adhikari A."/>
            <person name="Zheng C.-J."/>
            <person name="Schuster L."/>
            <person name="Cowan T.M."/>
            <person name="Smanski M.J."/>
            <person name="Chevrette M.G."/>
            <person name="De Carvalho L.P.S."/>
            <person name="Shen B."/>
        </authorList>
    </citation>
    <scope>NUCLEOTIDE SEQUENCE [LARGE SCALE GENOMIC DNA]</scope>
    <source>
        <strain evidence="5 6">NPDC050545</strain>
    </source>
</reference>
<dbReference type="InterPro" id="IPR001261">
    <property type="entry name" value="ArgE/DapE_CS"/>
</dbReference>
<evidence type="ECO:0000313" key="5">
    <source>
        <dbReference type="EMBL" id="MFI6503207.1"/>
    </source>
</evidence>
<feature type="transmembrane region" description="Helical" evidence="3">
    <location>
        <begin position="599"/>
        <end position="619"/>
    </location>
</feature>
<feature type="transmembrane region" description="Helical" evidence="3">
    <location>
        <begin position="368"/>
        <end position="386"/>
    </location>
</feature>
<evidence type="ECO:0000256" key="2">
    <source>
        <dbReference type="SAM" id="MobiDB-lite"/>
    </source>
</evidence>
<feature type="transmembrane region" description="Helical" evidence="3">
    <location>
        <begin position="464"/>
        <end position="485"/>
    </location>
</feature>
<feature type="domain" description="Peptidase M28" evidence="4">
    <location>
        <begin position="116"/>
        <end position="303"/>
    </location>
</feature>
<proteinExistence type="predicted"/>
<feature type="region of interest" description="Disordered" evidence="2">
    <location>
        <begin position="562"/>
        <end position="588"/>
    </location>
</feature>
<dbReference type="PANTHER" id="PTHR12147">
    <property type="entry name" value="METALLOPEPTIDASE M28 FAMILY MEMBER"/>
    <property type="match status" value="1"/>
</dbReference>
<protein>
    <submittedName>
        <fullName evidence="5">M20/M25/M40 family metallo-hydrolase</fullName>
    </submittedName>
</protein>
<dbReference type="EMBL" id="JBITGY010000011">
    <property type="protein sequence ID" value="MFI6503207.1"/>
    <property type="molecule type" value="Genomic_DNA"/>
</dbReference>
<dbReference type="PROSITE" id="PS00759">
    <property type="entry name" value="ARGE_DAPE_CPG2_2"/>
    <property type="match status" value="1"/>
</dbReference>
<dbReference type="RefSeq" id="WP_397088996.1">
    <property type="nucleotide sequence ID" value="NZ_JBITGY010000011.1"/>
</dbReference>
<accession>A0ABW7Z5L7</accession>
<keyword evidence="1" id="KW-0378">Hydrolase</keyword>
<keyword evidence="3" id="KW-0472">Membrane</keyword>
<feature type="transmembrane region" description="Helical" evidence="3">
    <location>
        <begin position="497"/>
        <end position="516"/>
    </location>
</feature>
<evidence type="ECO:0000313" key="6">
    <source>
        <dbReference type="Proteomes" id="UP001612741"/>
    </source>
</evidence>
<dbReference type="Proteomes" id="UP001612741">
    <property type="component" value="Unassembled WGS sequence"/>
</dbReference>
<gene>
    <name evidence="5" type="ORF">ACIBG2_37900</name>
</gene>
<comment type="caution">
    <text evidence="5">The sequence shown here is derived from an EMBL/GenBank/DDBJ whole genome shotgun (WGS) entry which is preliminary data.</text>
</comment>
<feature type="transmembrane region" description="Helical" evidence="3">
    <location>
        <begin position="334"/>
        <end position="356"/>
    </location>
</feature>
<organism evidence="5 6">
    <name type="scientific">Nonomuraea typhae</name>
    <dbReference type="NCBI Taxonomy" id="2603600"/>
    <lineage>
        <taxon>Bacteria</taxon>
        <taxon>Bacillati</taxon>
        <taxon>Actinomycetota</taxon>
        <taxon>Actinomycetes</taxon>
        <taxon>Streptosporangiales</taxon>
        <taxon>Streptosporangiaceae</taxon>
        <taxon>Nonomuraea</taxon>
    </lineage>
</organism>
<evidence type="ECO:0000256" key="3">
    <source>
        <dbReference type="SAM" id="Phobius"/>
    </source>
</evidence>
<name>A0ABW7Z5L7_9ACTN</name>
<sequence>MHTMEHTPSPARRRPIAGLVALAALAAVAFAAWLAERPPAPLAEDAPEAGFSATRAWPHLEKIAGGGPTPVGSPGGDRIRDYLVGRLAALGLEPEVQTGVGARSFGSAIVSGLTENVVARIPGTASTGQVVLAAHYDSTTTTPGTSDDKASVAAILEIVRALRAGGEQPRNDLVILLSDGEEPGLLGAESFAAHHPLAKAGGVVINLEGPGNGAPSAVYNVTPGGTGLTGVFAASPYPVGESALIGIYRQTGFHSDLTTLEEHGFIGVDLGTAGGRAYYHHPRDTVANFDPAVLQMHGANGLALTRAALAADLPRLREPSDAAFFSAFGAVVRIPGALILPLAVLGALVVLAFAVLARVRRAASLPGMGLAVLTAAAPAGLAYAAGDRLWPLLGLLRPGYARMVYGEPYRPDLYRLALIALALALVWGWFVLLRRRFGPVALSVGALAWLAVAGVGLAGAMPGMFYYGALPALAGGLAGIAALFLNGRRPLLGRGSAHLALAVQTAAAAVGVVLLTTGARTFAAFGLALAATVMVLLVLAAFAALPVLAAATPAAAATAATPDTAATPATPTAPTTPATAGASEGPGAARSLQGRLRAAAGPVGAAVLAVALVAAGLVYDQFDGQRPEAAHLAYVLDGESGQAHWVTSDERLHPWAAGLTPEVSGSWTLPLPYGMSPAHTGKAVAAGLPAPEVSVLSRRQEGAETVTRVRVRSLRDAYQLNLHADRPARAGAIRVDGRPGVPLPQPEEEPGEGEWPFEAQFFAPPGAGVEFELRTSGAPTLLATDMTIGLDGLDGYRPRPATVDLTSSTGGLPTDAVVVVGRIRTP</sequence>
<dbReference type="InterPro" id="IPR007484">
    <property type="entry name" value="Peptidase_M28"/>
</dbReference>
<dbReference type="InterPro" id="IPR045175">
    <property type="entry name" value="M28_fam"/>
</dbReference>
<dbReference type="SUPFAM" id="SSF53187">
    <property type="entry name" value="Zn-dependent exopeptidases"/>
    <property type="match status" value="1"/>
</dbReference>
<evidence type="ECO:0000256" key="1">
    <source>
        <dbReference type="ARBA" id="ARBA00022801"/>
    </source>
</evidence>
<keyword evidence="6" id="KW-1185">Reference proteome</keyword>
<feature type="transmembrane region" description="Helical" evidence="3">
    <location>
        <begin position="413"/>
        <end position="433"/>
    </location>
</feature>
<dbReference type="Pfam" id="PF04389">
    <property type="entry name" value="Peptidase_M28"/>
    <property type="match status" value="1"/>
</dbReference>
<evidence type="ECO:0000259" key="4">
    <source>
        <dbReference type="Pfam" id="PF04389"/>
    </source>
</evidence>
<keyword evidence="3" id="KW-0812">Transmembrane</keyword>
<dbReference type="PANTHER" id="PTHR12147:SF26">
    <property type="entry name" value="PEPTIDASE M28 DOMAIN-CONTAINING PROTEIN"/>
    <property type="match status" value="1"/>
</dbReference>
<dbReference type="Gene3D" id="3.40.630.10">
    <property type="entry name" value="Zn peptidases"/>
    <property type="match status" value="1"/>
</dbReference>
<feature type="compositionally biased region" description="Low complexity" evidence="2">
    <location>
        <begin position="562"/>
        <end position="580"/>
    </location>
</feature>